<dbReference type="RefSeq" id="WP_101557683.1">
    <property type="nucleotide sequence ID" value="NZ_FXZI01000027.1"/>
</dbReference>
<name>A0A2H1KZD8_BREAU</name>
<dbReference type="AlphaFoldDB" id="A0A2H1KZD8"/>
<evidence type="ECO:0000313" key="1">
    <source>
        <dbReference type="EMBL" id="SMY05097.1"/>
    </source>
</evidence>
<protein>
    <submittedName>
        <fullName evidence="1">Uncharacterized protein</fullName>
    </submittedName>
</protein>
<gene>
    <name evidence="1" type="ORF">BAURA86_03946</name>
</gene>
<sequence length="210" mass="23665">MTAIDRTDTIPWKDRDWGTRQYGVDLGLNPMTEEIVDMCVQIFVDSPDQGAATVCPGHAPMVWNREVAPKWLIDETAGRGLYQSDGGWPSIARYWDYINWGRLIKDHDGLVIDGFVSEQWERYTSEIIAVCDELRTQGFAARLDVELAVEDVQSGQPMIGLIAHGLIVPDTKAAASIDAKGITHRLLEPSRVALNEVFFQRERGELNWYS</sequence>
<proteinExistence type="predicted"/>
<accession>A0A2H1KZD8</accession>
<dbReference type="EMBL" id="FXZI01000027">
    <property type="protein sequence ID" value="SMY05097.1"/>
    <property type="molecule type" value="Genomic_DNA"/>
</dbReference>
<dbReference type="Proteomes" id="UP000234300">
    <property type="component" value="Unassembled WGS sequence"/>
</dbReference>
<evidence type="ECO:0000313" key="2">
    <source>
        <dbReference type="Proteomes" id="UP000234300"/>
    </source>
</evidence>
<reference evidence="1 2" key="1">
    <citation type="submission" date="2017-03" db="EMBL/GenBank/DDBJ databases">
        <authorList>
            <person name="Afonso C.L."/>
            <person name="Miller P.J."/>
            <person name="Scott M.A."/>
            <person name="Spackman E."/>
            <person name="Goraichik I."/>
            <person name="Dimitrov K.M."/>
            <person name="Suarez D.L."/>
            <person name="Swayne D.E."/>
        </authorList>
    </citation>
    <scope>NUCLEOTIDE SEQUENCE [LARGE SCALE GENOMIC DNA]</scope>
    <source>
        <strain evidence="2">8(6)</strain>
    </source>
</reference>
<organism evidence="1 2">
    <name type="scientific">Brevibacterium aurantiacum</name>
    <dbReference type="NCBI Taxonomy" id="273384"/>
    <lineage>
        <taxon>Bacteria</taxon>
        <taxon>Bacillati</taxon>
        <taxon>Actinomycetota</taxon>
        <taxon>Actinomycetes</taxon>
        <taxon>Micrococcales</taxon>
        <taxon>Brevibacteriaceae</taxon>
        <taxon>Brevibacterium</taxon>
    </lineage>
</organism>